<evidence type="ECO:0000313" key="1">
    <source>
        <dbReference type="EMBL" id="KAI4469438.1"/>
    </source>
</evidence>
<evidence type="ECO:0000313" key="2">
    <source>
        <dbReference type="Proteomes" id="UP001056778"/>
    </source>
</evidence>
<protein>
    <submittedName>
        <fullName evidence="1">Poly a polymerase cid pap -related</fullName>
    </submittedName>
</protein>
<dbReference type="Proteomes" id="UP001056778">
    <property type="component" value="Chromosome 1"/>
</dbReference>
<organism evidence="1 2">
    <name type="scientific">Holotrichia oblita</name>
    <name type="common">Chafer beetle</name>
    <dbReference type="NCBI Taxonomy" id="644536"/>
    <lineage>
        <taxon>Eukaryota</taxon>
        <taxon>Metazoa</taxon>
        <taxon>Ecdysozoa</taxon>
        <taxon>Arthropoda</taxon>
        <taxon>Hexapoda</taxon>
        <taxon>Insecta</taxon>
        <taxon>Pterygota</taxon>
        <taxon>Neoptera</taxon>
        <taxon>Endopterygota</taxon>
        <taxon>Coleoptera</taxon>
        <taxon>Polyphaga</taxon>
        <taxon>Scarabaeiformia</taxon>
        <taxon>Scarabaeidae</taxon>
        <taxon>Melolonthinae</taxon>
        <taxon>Holotrichia</taxon>
    </lineage>
</organism>
<sequence length="645" mass="73527">MERFNFRKYLFIRQETAIEDVREVFQSEAIQFVADVIVISQNKTDIKENPVYDILTHKYSGTQDHDNVVVLDKWYSTNHSFEFGGNLYPNKLLNQFGRTLRLGTIDYVPYSIIESLDGLDISILMELAKKLNMTVELVLDLTVQWGEIYSNFTGNGILGNVVMDRTDVGFEMSILCIFSHFSNSRFYKLSCDAVKCVKQRNAFVSSIHYRYLSQKLSEANVKQTFSSFDDVIATKKLEANRSILVQVQSAQSCKELYAYCSAFSTVKQMFHYSIGVEPLISDQMLLLYNATKLNDVSTRLRFITARQIETALSGIFPHMVAYPFGSSVNGFGKMGCDLDLVLRLNENCVPSTDSRLVFHSKAITASERSTSQRHMEAIGDLLQLFLPGCSQVRRILQARVPIIKYYQQLADVECDLSMSNMSGVHMSNLLYIMGEIDTRVRPLVFTIRKWAAECIYAWNISVIGPEDTFITEDGINCTFLRNLDKLDFKTKNSDSLQSLLEQFFIHYSQFDFHMKAICLNDGSAVTKPDHSPLYIVNPLERGLNVSKNVSLEELEKLKMEMRNAAWLLESQESKGMNWGILSLFDSKKKTSMATAKQPKLLEVSKLFDSEETNIDIEFKNGQAETVNAVNETVKGRLKRGKSRRQ</sequence>
<dbReference type="EMBL" id="CM043015">
    <property type="protein sequence ID" value="KAI4469438.1"/>
    <property type="molecule type" value="Genomic_DNA"/>
</dbReference>
<gene>
    <name evidence="1" type="ORF">MML48_1g10019</name>
</gene>
<keyword evidence="2" id="KW-1185">Reference proteome</keyword>
<comment type="caution">
    <text evidence="1">The sequence shown here is derived from an EMBL/GenBank/DDBJ whole genome shotgun (WGS) entry which is preliminary data.</text>
</comment>
<name>A0ACB9TRM5_HOLOL</name>
<accession>A0ACB9TRM5</accession>
<reference evidence="1" key="1">
    <citation type="submission" date="2022-04" db="EMBL/GenBank/DDBJ databases">
        <title>Chromosome-scale genome assembly of Holotrichia oblita Faldermann.</title>
        <authorList>
            <person name="Rongchong L."/>
        </authorList>
    </citation>
    <scope>NUCLEOTIDE SEQUENCE</scope>
    <source>
        <strain evidence="1">81SQS9</strain>
    </source>
</reference>
<proteinExistence type="predicted"/>